<feature type="compositionally biased region" description="Polar residues" evidence="1">
    <location>
        <begin position="25"/>
        <end position="37"/>
    </location>
</feature>
<evidence type="ECO:0000313" key="3">
    <source>
        <dbReference type="Proteomes" id="UP000799428"/>
    </source>
</evidence>
<feature type="region of interest" description="Disordered" evidence="1">
    <location>
        <begin position="22"/>
        <end position="48"/>
    </location>
</feature>
<gene>
    <name evidence="2" type="ORF">K504DRAFT_533299</name>
</gene>
<reference evidence="2" key="1">
    <citation type="journal article" date="2020" name="Stud. Mycol.">
        <title>101 Dothideomycetes genomes: a test case for predicting lifestyles and emergence of pathogens.</title>
        <authorList>
            <person name="Haridas S."/>
            <person name="Albert R."/>
            <person name="Binder M."/>
            <person name="Bloem J."/>
            <person name="Labutti K."/>
            <person name="Salamov A."/>
            <person name="Andreopoulos B."/>
            <person name="Baker S."/>
            <person name="Barry K."/>
            <person name="Bills G."/>
            <person name="Bluhm B."/>
            <person name="Cannon C."/>
            <person name="Castanera R."/>
            <person name="Culley D."/>
            <person name="Daum C."/>
            <person name="Ezra D."/>
            <person name="Gonzalez J."/>
            <person name="Henrissat B."/>
            <person name="Kuo A."/>
            <person name="Liang C."/>
            <person name="Lipzen A."/>
            <person name="Lutzoni F."/>
            <person name="Magnuson J."/>
            <person name="Mondo S."/>
            <person name="Nolan M."/>
            <person name="Ohm R."/>
            <person name="Pangilinan J."/>
            <person name="Park H.-J."/>
            <person name="Ramirez L."/>
            <person name="Alfaro M."/>
            <person name="Sun H."/>
            <person name="Tritt A."/>
            <person name="Yoshinaga Y."/>
            <person name="Zwiers L.-H."/>
            <person name="Turgeon B."/>
            <person name="Goodwin S."/>
            <person name="Spatafora J."/>
            <person name="Crous P."/>
            <person name="Grigoriev I."/>
        </authorList>
    </citation>
    <scope>NUCLEOTIDE SEQUENCE</scope>
    <source>
        <strain evidence="2">CBS 279.74</strain>
    </source>
</reference>
<keyword evidence="3" id="KW-1185">Reference proteome</keyword>
<evidence type="ECO:0000256" key="1">
    <source>
        <dbReference type="SAM" id="MobiDB-lite"/>
    </source>
</evidence>
<name>A0A6G1KBZ7_9PLEO</name>
<dbReference type="AlphaFoldDB" id="A0A6G1KBZ7"/>
<evidence type="ECO:0000313" key="2">
    <source>
        <dbReference type="EMBL" id="KAF2710344.1"/>
    </source>
</evidence>
<dbReference type="EMBL" id="MU005769">
    <property type="protein sequence ID" value="KAF2710344.1"/>
    <property type="molecule type" value="Genomic_DNA"/>
</dbReference>
<proteinExistence type="predicted"/>
<dbReference type="Proteomes" id="UP000799428">
    <property type="component" value="Unassembled WGS sequence"/>
</dbReference>
<accession>A0A6G1KBZ7</accession>
<feature type="compositionally biased region" description="Low complexity" evidence="1">
    <location>
        <begin position="132"/>
        <end position="149"/>
    </location>
</feature>
<sequence>MVTRSNTTSNMYNVLQEVLDDAGSDHSSTSDNTVTQSPHKKGKAPAVASIDTPPVPVHFAVTPALHNLFAGTSANRLTAAIQSHGSNLPPAQPAHLAATVTNSAPDGPRSSPALDLLSSSLMATHLGLSSSSASKAYGSASSNGPPASSQLSSSNNAGVIGEKRTAKQVPSPQAGTKPRILLEAPLQMIRTQAGRIGKLAPVAEFIERVFPYRSGRVTQQDPYIPQVVYKVEYDVADEDWKTYAHVMHVFGFAAAIHEVVGEQGFDQTSAAWWAQSGIMVGHELEDLLSEMVKHNRLGYTYELSKPWESAEGRAGPAPR</sequence>
<protein>
    <submittedName>
        <fullName evidence="2">Uncharacterized protein</fullName>
    </submittedName>
</protein>
<organism evidence="2 3">
    <name type="scientific">Pleomassaria siparia CBS 279.74</name>
    <dbReference type="NCBI Taxonomy" id="1314801"/>
    <lineage>
        <taxon>Eukaryota</taxon>
        <taxon>Fungi</taxon>
        <taxon>Dikarya</taxon>
        <taxon>Ascomycota</taxon>
        <taxon>Pezizomycotina</taxon>
        <taxon>Dothideomycetes</taxon>
        <taxon>Pleosporomycetidae</taxon>
        <taxon>Pleosporales</taxon>
        <taxon>Pleomassariaceae</taxon>
        <taxon>Pleomassaria</taxon>
    </lineage>
</organism>
<feature type="region of interest" description="Disordered" evidence="1">
    <location>
        <begin position="132"/>
        <end position="155"/>
    </location>
</feature>
<dbReference type="OrthoDB" id="3797745at2759"/>